<reference evidence="1 2" key="1">
    <citation type="submission" date="2021-06" db="EMBL/GenBank/DDBJ databases">
        <authorList>
            <person name="Kallberg Y."/>
            <person name="Tangrot J."/>
            <person name="Rosling A."/>
        </authorList>
    </citation>
    <scope>NUCLEOTIDE SEQUENCE [LARGE SCALE GENOMIC DNA]</scope>
    <source>
        <strain evidence="1 2">120-4 pot B 10/14</strain>
    </source>
</reference>
<evidence type="ECO:0000313" key="2">
    <source>
        <dbReference type="Proteomes" id="UP000789901"/>
    </source>
</evidence>
<sequence>NRNKPITKDMGKHIRPIVMNDKDKRNERIELGEYTLYGIFHSTSTTH</sequence>
<accession>A0ABN7XQD1</accession>
<protein>
    <submittedName>
        <fullName evidence="1">12327_t:CDS:1</fullName>
    </submittedName>
</protein>
<keyword evidence="2" id="KW-1185">Reference proteome</keyword>
<feature type="non-terminal residue" evidence="1">
    <location>
        <position position="1"/>
    </location>
</feature>
<name>A0ABN7XQD1_GIGMA</name>
<proteinExistence type="predicted"/>
<comment type="caution">
    <text evidence="1">The sequence shown here is derived from an EMBL/GenBank/DDBJ whole genome shotgun (WGS) entry which is preliminary data.</text>
</comment>
<organism evidence="1 2">
    <name type="scientific">Gigaspora margarita</name>
    <dbReference type="NCBI Taxonomy" id="4874"/>
    <lineage>
        <taxon>Eukaryota</taxon>
        <taxon>Fungi</taxon>
        <taxon>Fungi incertae sedis</taxon>
        <taxon>Mucoromycota</taxon>
        <taxon>Glomeromycotina</taxon>
        <taxon>Glomeromycetes</taxon>
        <taxon>Diversisporales</taxon>
        <taxon>Gigasporaceae</taxon>
        <taxon>Gigaspora</taxon>
    </lineage>
</organism>
<feature type="non-terminal residue" evidence="1">
    <location>
        <position position="47"/>
    </location>
</feature>
<gene>
    <name evidence="1" type="ORF">GMARGA_LOCUS46372</name>
</gene>
<evidence type="ECO:0000313" key="1">
    <source>
        <dbReference type="EMBL" id="CAG8857553.1"/>
    </source>
</evidence>
<dbReference type="EMBL" id="CAJVQB010172260">
    <property type="protein sequence ID" value="CAG8857553.1"/>
    <property type="molecule type" value="Genomic_DNA"/>
</dbReference>
<dbReference type="Proteomes" id="UP000789901">
    <property type="component" value="Unassembled WGS sequence"/>
</dbReference>